<proteinExistence type="predicted"/>
<comment type="caution">
    <text evidence="2">The sequence shown here is derived from an EMBL/GenBank/DDBJ whole genome shotgun (WGS) entry which is preliminary data.</text>
</comment>
<feature type="domain" description="N-acetyltransferase" evidence="1">
    <location>
        <begin position="12"/>
        <end position="160"/>
    </location>
</feature>
<keyword evidence="3" id="KW-1185">Reference proteome</keyword>
<dbReference type="SUPFAM" id="SSF55729">
    <property type="entry name" value="Acyl-CoA N-acyltransferases (Nat)"/>
    <property type="match status" value="1"/>
</dbReference>
<dbReference type="RefSeq" id="WP_252820299.1">
    <property type="nucleotide sequence ID" value="NZ_JAMXQS010000007.1"/>
</dbReference>
<dbReference type="InterPro" id="IPR016181">
    <property type="entry name" value="Acyl_CoA_acyltransferase"/>
</dbReference>
<dbReference type="Gene3D" id="3.40.630.30">
    <property type="match status" value="1"/>
</dbReference>
<dbReference type="EMBL" id="JAMXQS010000007">
    <property type="protein sequence ID" value="MCO6051076.1"/>
    <property type="molecule type" value="Genomic_DNA"/>
</dbReference>
<protein>
    <submittedName>
        <fullName evidence="2">N-acetyltransferase</fullName>
    </submittedName>
</protein>
<accession>A0ABT1CA59</accession>
<dbReference type="InterPro" id="IPR000182">
    <property type="entry name" value="GNAT_dom"/>
</dbReference>
<dbReference type="Proteomes" id="UP001205906">
    <property type="component" value="Unassembled WGS sequence"/>
</dbReference>
<evidence type="ECO:0000259" key="1">
    <source>
        <dbReference type="PROSITE" id="PS51186"/>
    </source>
</evidence>
<name>A0ABT1CA59_9HYPH</name>
<evidence type="ECO:0000313" key="2">
    <source>
        <dbReference type="EMBL" id="MCO6051076.1"/>
    </source>
</evidence>
<evidence type="ECO:0000313" key="3">
    <source>
        <dbReference type="Proteomes" id="UP001205906"/>
    </source>
</evidence>
<gene>
    <name evidence="2" type="ORF">NGM99_14930</name>
</gene>
<dbReference type="CDD" id="cd04301">
    <property type="entry name" value="NAT_SF"/>
    <property type="match status" value="1"/>
</dbReference>
<reference evidence="2 3" key="1">
    <citation type="submission" date="2022-06" db="EMBL/GenBank/DDBJ databases">
        <title>Mesorhizobium sp. strain RP14 Genome sequencing and assembly.</title>
        <authorList>
            <person name="Kim I."/>
        </authorList>
    </citation>
    <scope>NUCLEOTIDE SEQUENCE [LARGE SCALE GENOMIC DNA]</scope>
    <source>
        <strain evidence="3">RP14(2022)</strain>
    </source>
</reference>
<dbReference type="PROSITE" id="PS51186">
    <property type="entry name" value="GNAT"/>
    <property type="match status" value="1"/>
</dbReference>
<dbReference type="Pfam" id="PF13508">
    <property type="entry name" value="Acetyltransf_7"/>
    <property type="match status" value="1"/>
</dbReference>
<organism evidence="2 3">
    <name type="scientific">Mesorhizobium liriopis</name>
    <dbReference type="NCBI Taxonomy" id="2953882"/>
    <lineage>
        <taxon>Bacteria</taxon>
        <taxon>Pseudomonadati</taxon>
        <taxon>Pseudomonadota</taxon>
        <taxon>Alphaproteobacteria</taxon>
        <taxon>Hyphomicrobiales</taxon>
        <taxon>Phyllobacteriaceae</taxon>
        <taxon>Mesorhizobium</taxon>
    </lineage>
</organism>
<sequence length="187" mass="19781">MSASPFPAQPAFTIEAERTSDVFAREFLLNCAMGLGRKRKSSEKLRRGRLPAKGLSFVARDEEGGVIGTVRLWHVRCGEGGPAALLLGPLAVDPALKGAGLGSALMHHALAEAKARGHKAVLLVGDAPYYARFGFSAQKTGGLAMPGPYERERFLAVEFEEGVLDGAKGTLLAAGRKVKLEALRLAA</sequence>